<name>A0A1X3DDT4_9NEIS</name>
<organism evidence="2 3">
    <name type="scientific">Neisseria dentiae</name>
    <dbReference type="NCBI Taxonomy" id="194197"/>
    <lineage>
        <taxon>Bacteria</taxon>
        <taxon>Pseudomonadati</taxon>
        <taxon>Pseudomonadota</taxon>
        <taxon>Betaproteobacteria</taxon>
        <taxon>Neisseriales</taxon>
        <taxon>Neisseriaceae</taxon>
        <taxon>Neisseria</taxon>
    </lineage>
</organism>
<gene>
    <name evidence="2" type="ORF">BWD09_04460</name>
</gene>
<evidence type="ECO:0008006" key="4">
    <source>
        <dbReference type="Google" id="ProtNLM"/>
    </source>
</evidence>
<evidence type="ECO:0000313" key="3">
    <source>
        <dbReference type="Proteomes" id="UP000193118"/>
    </source>
</evidence>
<feature type="signal peptide" evidence="1">
    <location>
        <begin position="1"/>
        <end position="21"/>
    </location>
</feature>
<sequence>MLRFPLVSGLILALSSCAVLPGNSQVSGLPAQVSVPVIIAPQVEKSQESAVYVCTLNAFTETYKAESTNRGKAKLSVKKQCLAEFNEMFCRDSDIKCTAY</sequence>
<dbReference type="Proteomes" id="UP000193118">
    <property type="component" value="Unassembled WGS sequence"/>
</dbReference>
<dbReference type="AlphaFoldDB" id="A0A1X3DDT4"/>
<dbReference type="PROSITE" id="PS51257">
    <property type="entry name" value="PROKAR_LIPOPROTEIN"/>
    <property type="match status" value="1"/>
</dbReference>
<accession>A0A1X3DDT4</accession>
<protein>
    <recommendedName>
        <fullName evidence="4">Lipoprotein</fullName>
    </recommendedName>
</protein>
<dbReference type="OrthoDB" id="6650121at2"/>
<keyword evidence="1" id="KW-0732">Signal</keyword>
<evidence type="ECO:0000256" key="1">
    <source>
        <dbReference type="SAM" id="SignalP"/>
    </source>
</evidence>
<proteinExistence type="predicted"/>
<reference evidence="3" key="1">
    <citation type="submission" date="2017-01" db="EMBL/GenBank/DDBJ databases">
        <authorList>
            <person name="Wolfgang W.J."/>
            <person name="Cole J."/>
            <person name="Wroblewski D."/>
            <person name="Mcginnis J."/>
            <person name="Musser K.A."/>
        </authorList>
    </citation>
    <scope>NUCLEOTIDE SEQUENCE [LARGE SCALE GENOMIC DNA]</scope>
    <source>
        <strain evidence="3">DSM 19151</strain>
    </source>
</reference>
<comment type="caution">
    <text evidence="2">The sequence shown here is derived from an EMBL/GenBank/DDBJ whole genome shotgun (WGS) entry which is preliminary data.</text>
</comment>
<evidence type="ECO:0000313" key="2">
    <source>
        <dbReference type="EMBL" id="OSI17884.1"/>
    </source>
</evidence>
<keyword evidence="3" id="KW-1185">Reference proteome</keyword>
<feature type="chain" id="PRO_5012643013" description="Lipoprotein" evidence="1">
    <location>
        <begin position="22"/>
        <end position="100"/>
    </location>
</feature>
<dbReference type="EMBL" id="MTBO01000007">
    <property type="protein sequence ID" value="OSI17884.1"/>
    <property type="molecule type" value="Genomic_DNA"/>
</dbReference>